<dbReference type="HOGENOM" id="CLU_667759_0_0_1"/>
<dbReference type="eggNOG" id="KOG4374">
    <property type="taxonomic scope" value="Eukaryota"/>
</dbReference>
<keyword evidence="3" id="KW-0694">RNA-binding</keyword>
<dbReference type="InterPro" id="IPR004088">
    <property type="entry name" value="KH_dom_type_1"/>
</dbReference>
<dbReference type="SMART" id="SM00322">
    <property type="entry name" value="KH"/>
    <property type="match status" value="1"/>
</dbReference>
<sequence>MQSLHKSLSALSLQSQSQSATLSMEVSYTFHSHLIGRSGQNINRVMEDTETRIHFPDRNRIAGESKSNSVVIRGPIANLENARQRIRADVPVEFIVDCNIEKINSVGQTNLTHHFSSSFGVLLRFYPKIDGISCQVNIRGQQDRLQQLKDSVVYFGRLTDTLVDAVVVKVETSFDHVWLLRDQVDKIIAATGAGIRCPDVSILKELPKKYCVWIRGSLDQVYKASTMLNGLLPMQLMVQVPSDRFNRSILADNAKEADVMIRVERTTSDMVTIRFTSYEWNALLSSLKLAESSSSQSGPAQQQQLGVIGVDIPQSSSTSSSDSGATSLSSPRAGDSCIPASMAASRFDQNSSRHLSQLLDTVGLSHYADLFVQNEVDLAMFTTLKDEDFISIGIRSFGARKIMLNAIQELRR</sequence>
<feature type="compositionally biased region" description="Low complexity" evidence="4">
    <location>
        <begin position="315"/>
        <end position="330"/>
    </location>
</feature>
<reference evidence="6 7" key="1">
    <citation type="journal article" date="2011" name="Science">
        <title>The ecoresponsive genome of Daphnia pulex.</title>
        <authorList>
            <person name="Colbourne J.K."/>
            <person name="Pfrender M.E."/>
            <person name="Gilbert D."/>
            <person name="Thomas W.K."/>
            <person name="Tucker A."/>
            <person name="Oakley T.H."/>
            <person name="Tokishita S."/>
            <person name="Aerts A."/>
            <person name="Arnold G.J."/>
            <person name="Basu M.K."/>
            <person name="Bauer D.J."/>
            <person name="Caceres C.E."/>
            <person name="Carmel L."/>
            <person name="Casola C."/>
            <person name="Choi J.H."/>
            <person name="Detter J.C."/>
            <person name="Dong Q."/>
            <person name="Dusheyko S."/>
            <person name="Eads B.D."/>
            <person name="Frohlich T."/>
            <person name="Geiler-Samerotte K.A."/>
            <person name="Gerlach D."/>
            <person name="Hatcher P."/>
            <person name="Jogdeo S."/>
            <person name="Krijgsveld J."/>
            <person name="Kriventseva E.V."/>
            <person name="Kultz D."/>
            <person name="Laforsch C."/>
            <person name="Lindquist E."/>
            <person name="Lopez J."/>
            <person name="Manak J.R."/>
            <person name="Muller J."/>
            <person name="Pangilinan J."/>
            <person name="Patwardhan R.P."/>
            <person name="Pitluck S."/>
            <person name="Pritham E.J."/>
            <person name="Rechtsteiner A."/>
            <person name="Rho M."/>
            <person name="Rogozin I.B."/>
            <person name="Sakarya O."/>
            <person name="Salamov A."/>
            <person name="Schaack S."/>
            <person name="Shapiro H."/>
            <person name="Shiga Y."/>
            <person name="Skalitzky C."/>
            <person name="Smith Z."/>
            <person name="Souvorov A."/>
            <person name="Sung W."/>
            <person name="Tang Z."/>
            <person name="Tsuchiya D."/>
            <person name="Tu H."/>
            <person name="Vos H."/>
            <person name="Wang M."/>
            <person name="Wolf Y.I."/>
            <person name="Yamagata H."/>
            <person name="Yamada T."/>
            <person name="Ye Y."/>
            <person name="Shaw J.R."/>
            <person name="Andrews J."/>
            <person name="Crease T.J."/>
            <person name="Tang H."/>
            <person name="Lucas S.M."/>
            <person name="Robertson H.M."/>
            <person name="Bork P."/>
            <person name="Koonin E.V."/>
            <person name="Zdobnov E.M."/>
            <person name="Grigoriev I.V."/>
            <person name="Lynch M."/>
            <person name="Boore J.L."/>
        </authorList>
    </citation>
    <scope>NUCLEOTIDE SEQUENCE [LARGE SCALE GENOMIC DNA]</scope>
</reference>
<organism evidence="6 7">
    <name type="scientific">Daphnia pulex</name>
    <name type="common">Water flea</name>
    <dbReference type="NCBI Taxonomy" id="6669"/>
    <lineage>
        <taxon>Eukaryota</taxon>
        <taxon>Metazoa</taxon>
        <taxon>Ecdysozoa</taxon>
        <taxon>Arthropoda</taxon>
        <taxon>Crustacea</taxon>
        <taxon>Branchiopoda</taxon>
        <taxon>Diplostraca</taxon>
        <taxon>Cladocera</taxon>
        <taxon>Anomopoda</taxon>
        <taxon>Daphniidae</taxon>
        <taxon>Daphnia</taxon>
    </lineage>
</organism>
<dbReference type="SUPFAM" id="SSF54791">
    <property type="entry name" value="Eukaryotic type KH-domain (KH-domain type I)"/>
    <property type="match status" value="1"/>
</dbReference>
<evidence type="ECO:0000256" key="4">
    <source>
        <dbReference type="SAM" id="MobiDB-lite"/>
    </source>
</evidence>
<name>E9G0M1_DAPPU</name>
<protein>
    <recommendedName>
        <fullName evidence="5">SAM domain-containing protein</fullName>
    </recommendedName>
</protein>
<dbReference type="InterPro" id="IPR004087">
    <property type="entry name" value="KH_dom"/>
</dbReference>
<dbReference type="Gene3D" id="3.30.1370.10">
    <property type="entry name" value="K Homology domain, type 1"/>
    <property type="match status" value="1"/>
</dbReference>
<feature type="region of interest" description="Disordered" evidence="4">
    <location>
        <begin position="314"/>
        <end position="334"/>
    </location>
</feature>
<evidence type="ECO:0000256" key="2">
    <source>
        <dbReference type="ARBA" id="ARBA00022737"/>
    </source>
</evidence>
<dbReference type="AlphaFoldDB" id="E9G0M1"/>
<dbReference type="PANTHER" id="PTHR10627">
    <property type="entry name" value="SCP160"/>
    <property type="match status" value="1"/>
</dbReference>
<dbReference type="Pfam" id="PF00013">
    <property type="entry name" value="KH_1"/>
    <property type="match status" value="1"/>
</dbReference>
<dbReference type="KEGG" id="dpx:DAPPUDRAFT_312371"/>
<dbReference type="PROSITE" id="PS50105">
    <property type="entry name" value="SAM_DOMAIN"/>
    <property type="match status" value="1"/>
</dbReference>
<gene>
    <name evidence="6" type="ORF">DAPPUDRAFT_312371</name>
</gene>
<dbReference type="Gene3D" id="1.10.150.50">
    <property type="entry name" value="Transcription Factor, Ets-1"/>
    <property type="match status" value="1"/>
</dbReference>
<dbReference type="OrthoDB" id="271862at2759"/>
<dbReference type="SUPFAM" id="SSF47769">
    <property type="entry name" value="SAM/Pointed domain"/>
    <property type="match status" value="1"/>
</dbReference>
<dbReference type="Proteomes" id="UP000000305">
    <property type="component" value="Unassembled WGS sequence"/>
</dbReference>
<dbReference type="InterPro" id="IPR036612">
    <property type="entry name" value="KH_dom_type_1_sf"/>
</dbReference>
<dbReference type="InterPro" id="IPR001660">
    <property type="entry name" value="SAM"/>
</dbReference>
<evidence type="ECO:0000256" key="1">
    <source>
        <dbReference type="ARBA" id="ARBA00007662"/>
    </source>
</evidence>
<dbReference type="EMBL" id="GL732528">
    <property type="protein sequence ID" value="EFX86929.1"/>
    <property type="molecule type" value="Genomic_DNA"/>
</dbReference>
<dbReference type="PANTHER" id="PTHR10627:SF69">
    <property type="entry name" value="PROTEIN BICAUDAL C"/>
    <property type="match status" value="1"/>
</dbReference>
<evidence type="ECO:0000256" key="3">
    <source>
        <dbReference type="PROSITE-ProRule" id="PRU00117"/>
    </source>
</evidence>
<keyword evidence="2" id="KW-0677">Repeat</keyword>
<evidence type="ECO:0000313" key="6">
    <source>
        <dbReference type="EMBL" id="EFX86929.1"/>
    </source>
</evidence>
<keyword evidence="7" id="KW-1185">Reference proteome</keyword>
<feature type="domain" description="SAM" evidence="5">
    <location>
        <begin position="350"/>
        <end position="412"/>
    </location>
</feature>
<dbReference type="GO" id="GO:0010468">
    <property type="term" value="P:regulation of gene expression"/>
    <property type="evidence" value="ECO:0007669"/>
    <property type="project" value="UniProtKB-ARBA"/>
</dbReference>
<accession>E9G0M1</accession>
<dbReference type="InParanoid" id="E9G0M1"/>
<dbReference type="PROSITE" id="PS50084">
    <property type="entry name" value="KH_TYPE_1"/>
    <property type="match status" value="1"/>
</dbReference>
<dbReference type="InterPro" id="IPR013761">
    <property type="entry name" value="SAM/pointed_sf"/>
</dbReference>
<proteinExistence type="inferred from homology"/>
<dbReference type="SMART" id="SM00454">
    <property type="entry name" value="SAM"/>
    <property type="match status" value="1"/>
</dbReference>
<dbReference type="PhylomeDB" id="E9G0M1"/>
<dbReference type="GO" id="GO:0005737">
    <property type="term" value="C:cytoplasm"/>
    <property type="evidence" value="ECO:0000318"/>
    <property type="project" value="GO_Central"/>
</dbReference>
<dbReference type="eggNOG" id="KOG2208">
    <property type="taxonomic scope" value="Eukaryota"/>
</dbReference>
<dbReference type="GO" id="GO:0003723">
    <property type="term" value="F:RNA binding"/>
    <property type="evidence" value="ECO:0007669"/>
    <property type="project" value="UniProtKB-UniRule"/>
</dbReference>
<comment type="similarity">
    <text evidence="1">Belongs to the BicC family.</text>
</comment>
<dbReference type="Gene3D" id="3.30.310.270">
    <property type="match status" value="1"/>
</dbReference>
<evidence type="ECO:0000259" key="5">
    <source>
        <dbReference type="PROSITE" id="PS50105"/>
    </source>
</evidence>
<dbReference type="Pfam" id="PF00536">
    <property type="entry name" value="SAM_1"/>
    <property type="match status" value="1"/>
</dbReference>
<evidence type="ECO:0000313" key="7">
    <source>
        <dbReference type="Proteomes" id="UP000000305"/>
    </source>
</evidence>